<comment type="caution">
    <text evidence="2">The sequence shown here is derived from an EMBL/GenBank/DDBJ whole genome shotgun (WGS) entry which is preliminary data.</text>
</comment>
<dbReference type="SMART" id="SM00065">
    <property type="entry name" value="GAF"/>
    <property type="match status" value="1"/>
</dbReference>
<dbReference type="InterPro" id="IPR043128">
    <property type="entry name" value="Rev_trsase/Diguanyl_cyclase"/>
</dbReference>
<feature type="domain" description="GGDEF" evidence="1">
    <location>
        <begin position="207"/>
        <end position="338"/>
    </location>
</feature>
<dbReference type="AlphaFoldDB" id="E6PWY9"/>
<dbReference type="Gene3D" id="3.30.450.40">
    <property type="match status" value="1"/>
</dbReference>
<dbReference type="Pfam" id="PF13185">
    <property type="entry name" value="GAF_2"/>
    <property type="match status" value="1"/>
</dbReference>
<dbReference type="GO" id="GO:1902201">
    <property type="term" value="P:negative regulation of bacterial-type flagellum-dependent cell motility"/>
    <property type="evidence" value="ECO:0007669"/>
    <property type="project" value="TreeGrafter"/>
</dbReference>
<dbReference type="PANTHER" id="PTHR45138:SF6">
    <property type="entry name" value="DIGUANYLATE CYCLASE DGCN"/>
    <property type="match status" value="1"/>
</dbReference>
<dbReference type="SUPFAM" id="SSF55781">
    <property type="entry name" value="GAF domain-like"/>
    <property type="match status" value="1"/>
</dbReference>
<dbReference type="Gene3D" id="3.30.70.270">
    <property type="match status" value="1"/>
</dbReference>
<dbReference type="PANTHER" id="PTHR45138">
    <property type="entry name" value="REGULATORY COMPONENTS OF SENSORY TRANSDUCTION SYSTEM"/>
    <property type="match status" value="1"/>
</dbReference>
<dbReference type="InterPro" id="IPR003018">
    <property type="entry name" value="GAF"/>
</dbReference>
<dbReference type="SMART" id="SM00267">
    <property type="entry name" value="GGDEF"/>
    <property type="match status" value="1"/>
</dbReference>
<evidence type="ECO:0000259" key="1">
    <source>
        <dbReference type="PROSITE" id="PS50887"/>
    </source>
</evidence>
<dbReference type="GO" id="GO:0043709">
    <property type="term" value="P:cell adhesion involved in single-species biofilm formation"/>
    <property type="evidence" value="ECO:0007669"/>
    <property type="project" value="TreeGrafter"/>
</dbReference>
<dbReference type="GO" id="GO:0005886">
    <property type="term" value="C:plasma membrane"/>
    <property type="evidence" value="ECO:0007669"/>
    <property type="project" value="TreeGrafter"/>
</dbReference>
<dbReference type="InterPro" id="IPR029016">
    <property type="entry name" value="GAF-like_dom_sf"/>
</dbReference>
<dbReference type="PROSITE" id="PS50887">
    <property type="entry name" value="GGDEF"/>
    <property type="match status" value="1"/>
</dbReference>
<dbReference type="GO" id="GO:0052621">
    <property type="term" value="F:diguanylate cyclase activity"/>
    <property type="evidence" value="ECO:0007669"/>
    <property type="project" value="TreeGrafter"/>
</dbReference>
<proteinExistence type="predicted"/>
<gene>
    <name evidence="2" type="ORF">CARN3_0369</name>
</gene>
<name>E6PWY9_9ZZZZ</name>
<dbReference type="Pfam" id="PF00990">
    <property type="entry name" value="GGDEF"/>
    <property type="match status" value="1"/>
</dbReference>
<reference evidence="2" key="1">
    <citation type="submission" date="2009-10" db="EMBL/GenBank/DDBJ databases">
        <title>Diversity of trophic interactions inside an arsenic-rich microbial ecosystem.</title>
        <authorList>
            <person name="Bertin P.N."/>
            <person name="Heinrich-Salmeron A."/>
            <person name="Pelletier E."/>
            <person name="Goulhen-Chollet F."/>
            <person name="Arsene-Ploetze F."/>
            <person name="Gallien S."/>
            <person name="Calteau A."/>
            <person name="Vallenet D."/>
            <person name="Casiot C."/>
            <person name="Chane-Woon-Ming B."/>
            <person name="Giloteaux L."/>
            <person name="Barakat M."/>
            <person name="Bonnefoy V."/>
            <person name="Bruneel O."/>
            <person name="Chandler M."/>
            <person name="Cleiss J."/>
            <person name="Duran R."/>
            <person name="Elbaz-Poulichet F."/>
            <person name="Fonknechten N."/>
            <person name="Lauga B."/>
            <person name="Mornico D."/>
            <person name="Ortet P."/>
            <person name="Schaeffer C."/>
            <person name="Siguier P."/>
            <person name="Alexander Thil Smith A."/>
            <person name="Van Dorsselaer A."/>
            <person name="Weissenbach J."/>
            <person name="Medigue C."/>
            <person name="Le Paslier D."/>
        </authorList>
    </citation>
    <scope>NUCLEOTIDE SEQUENCE</scope>
</reference>
<organism evidence="2">
    <name type="scientific">mine drainage metagenome</name>
    <dbReference type="NCBI Taxonomy" id="410659"/>
    <lineage>
        <taxon>unclassified sequences</taxon>
        <taxon>metagenomes</taxon>
        <taxon>ecological metagenomes</taxon>
    </lineage>
</organism>
<dbReference type="SUPFAM" id="SSF55073">
    <property type="entry name" value="Nucleotide cyclase"/>
    <property type="match status" value="1"/>
</dbReference>
<dbReference type="InterPro" id="IPR000160">
    <property type="entry name" value="GGDEF_dom"/>
</dbReference>
<protein>
    <submittedName>
        <fullName evidence="2">Diguanylate cyclase with GAF sensor</fullName>
    </submittedName>
</protein>
<dbReference type="InterPro" id="IPR029787">
    <property type="entry name" value="Nucleotide_cyclase"/>
</dbReference>
<evidence type="ECO:0000313" key="2">
    <source>
        <dbReference type="EMBL" id="CBH99448.1"/>
    </source>
</evidence>
<dbReference type="NCBIfam" id="TIGR00254">
    <property type="entry name" value="GGDEF"/>
    <property type="match status" value="1"/>
</dbReference>
<dbReference type="EMBL" id="CABN01000015">
    <property type="protein sequence ID" value="CBH99448.1"/>
    <property type="molecule type" value="Genomic_DNA"/>
</dbReference>
<dbReference type="InterPro" id="IPR050469">
    <property type="entry name" value="Diguanylate_Cyclase"/>
</dbReference>
<sequence>MNSSIRMPLEDLMVFHKLARSLTSSLELDDILRTILDQMNRFVSADLWALLMLDEERNELYYALTGAGAGAGLPLDDLRVKVGEGLAGWVAQYGQTLILPQADDDPRLSGVNQPKGFRVRSAVAIPIRGRRGTHGVLEILNPNLDDNSDYTIAFLHILADYAAIAIENAQDVARAQQLTITDDVTGLFNARHLYTLLEREIQQKQRNQFSLLFLDLDKFKLVNDVHGHLIGSELLGGFGRRLRALSRKSDQCFRYGGDEFVVLMPKTPREEAMKHSASLHHNLTATVFRMRSGLEVTIGSSVGLATFPADGKTVHAILGIADKRMYSVKASGRGRVGL</sequence>
<accession>E6PWY9</accession>
<dbReference type="CDD" id="cd01949">
    <property type="entry name" value="GGDEF"/>
    <property type="match status" value="1"/>
</dbReference>